<feature type="compositionally biased region" description="Polar residues" evidence="1">
    <location>
        <begin position="44"/>
        <end position="53"/>
    </location>
</feature>
<gene>
    <name evidence="2" type="ORF">NPIL_582481</name>
</gene>
<feature type="region of interest" description="Disordered" evidence="1">
    <location>
        <begin position="41"/>
        <end position="103"/>
    </location>
</feature>
<comment type="caution">
    <text evidence="2">The sequence shown here is derived from an EMBL/GenBank/DDBJ whole genome shotgun (WGS) entry which is preliminary data.</text>
</comment>
<name>A0A8X6Q0D8_NEPPI</name>
<organism evidence="2 3">
    <name type="scientific">Nephila pilipes</name>
    <name type="common">Giant wood spider</name>
    <name type="synonym">Nephila maculata</name>
    <dbReference type="NCBI Taxonomy" id="299642"/>
    <lineage>
        <taxon>Eukaryota</taxon>
        <taxon>Metazoa</taxon>
        <taxon>Ecdysozoa</taxon>
        <taxon>Arthropoda</taxon>
        <taxon>Chelicerata</taxon>
        <taxon>Arachnida</taxon>
        <taxon>Araneae</taxon>
        <taxon>Araneomorphae</taxon>
        <taxon>Entelegynae</taxon>
        <taxon>Araneoidea</taxon>
        <taxon>Nephilidae</taxon>
        <taxon>Nephila</taxon>
    </lineage>
</organism>
<proteinExistence type="predicted"/>
<feature type="compositionally biased region" description="Basic and acidic residues" evidence="1">
    <location>
        <begin position="59"/>
        <end position="103"/>
    </location>
</feature>
<evidence type="ECO:0000313" key="2">
    <source>
        <dbReference type="EMBL" id="GFT89898.1"/>
    </source>
</evidence>
<evidence type="ECO:0000313" key="3">
    <source>
        <dbReference type="Proteomes" id="UP000887013"/>
    </source>
</evidence>
<protein>
    <submittedName>
        <fullName evidence="2">Uncharacterized protein</fullName>
    </submittedName>
</protein>
<dbReference type="Proteomes" id="UP000887013">
    <property type="component" value="Unassembled WGS sequence"/>
</dbReference>
<evidence type="ECO:0000256" key="1">
    <source>
        <dbReference type="SAM" id="MobiDB-lite"/>
    </source>
</evidence>
<sequence>MKSKHASAQVEICVIKRVKAQHSKIKNEVQQANAIKFIVGAELDTQSKSSGRPGSNGEAEAKEQDGQGDNQENHRRETPKEKSFRRAEDREDRFSEAREGERG</sequence>
<accession>A0A8X6Q0D8</accession>
<reference evidence="2" key="1">
    <citation type="submission" date="2020-08" db="EMBL/GenBank/DDBJ databases">
        <title>Multicomponent nature underlies the extraordinary mechanical properties of spider dragline silk.</title>
        <authorList>
            <person name="Kono N."/>
            <person name="Nakamura H."/>
            <person name="Mori M."/>
            <person name="Yoshida Y."/>
            <person name="Ohtoshi R."/>
            <person name="Malay A.D."/>
            <person name="Moran D.A.P."/>
            <person name="Tomita M."/>
            <person name="Numata K."/>
            <person name="Arakawa K."/>
        </authorList>
    </citation>
    <scope>NUCLEOTIDE SEQUENCE</scope>
</reference>
<dbReference type="AlphaFoldDB" id="A0A8X6Q0D8"/>
<keyword evidence="3" id="KW-1185">Reference proteome</keyword>
<dbReference type="EMBL" id="BMAW01024870">
    <property type="protein sequence ID" value="GFT89898.1"/>
    <property type="molecule type" value="Genomic_DNA"/>
</dbReference>